<sequence length="440" mass="49167">MSRAPRVLYLSFYFPPSRASGIYRARATANFLAEAGWEVTAYAAPMSFLEGAIGSVDDDLMETVDPCVRVYRPGLNHFRWETDIRRFGRLRRVAPELAKSAYEFLHTRFFPEQYASWGLNALARALRQHARRRFDVVVATGNPFVSFAVAWLFNRLTGVPYVLDYRDAWTLNQFTDGPAFPPGHGAWRWEPRVLSRASAVVFVNEPQRAWHAQRYPAFADRMTVVLNGWDPDLFPAPVPTGAREADRPLRFGFLGTVTGVQPVAELLDAFGQARGHPELTDAQLHVHGYLGFFRKSPAQLRERLGLEEASTRDALHYHEPVSKTAVADVYADLDVLVFMAAGGRFVTSGKIFEYMATGRPIVSVHAPGIAAADVLDGYPLWFNPNGLDVATIADAMVAAGLAARELTPQQQARAQRHAERYARPVTLAPLERTLRSLARR</sequence>
<dbReference type="PANTHER" id="PTHR12526:SF636">
    <property type="entry name" value="BLL3647 PROTEIN"/>
    <property type="match status" value="1"/>
</dbReference>
<gene>
    <name evidence="4" type="ORF">GCM10009682_09570</name>
</gene>
<dbReference type="Gene3D" id="3.40.50.2000">
    <property type="entry name" value="Glycogen Phosphorylase B"/>
    <property type="match status" value="2"/>
</dbReference>
<dbReference type="SUPFAM" id="SSF53756">
    <property type="entry name" value="UDP-Glycosyltransferase/glycogen phosphorylase"/>
    <property type="match status" value="1"/>
</dbReference>
<keyword evidence="1" id="KW-0328">Glycosyltransferase</keyword>
<dbReference type="PANTHER" id="PTHR12526">
    <property type="entry name" value="GLYCOSYLTRANSFERASE"/>
    <property type="match status" value="1"/>
</dbReference>
<reference evidence="5" key="1">
    <citation type="journal article" date="2019" name="Int. J. Syst. Evol. Microbiol.">
        <title>The Global Catalogue of Microorganisms (GCM) 10K type strain sequencing project: providing services to taxonomists for standard genome sequencing and annotation.</title>
        <authorList>
            <consortium name="The Broad Institute Genomics Platform"/>
            <consortium name="The Broad Institute Genome Sequencing Center for Infectious Disease"/>
            <person name="Wu L."/>
            <person name="Ma J."/>
        </authorList>
    </citation>
    <scope>NUCLEOTIDE SEQUENCE [LARGE SCALE GENOMIC DNA]</scope>
    <source>
        <strain evidence="5">JCM 13250</strain>
    </source>
</reference>
<keyword evidence="5" id="KW-1185">Reference proteome</keyword>
<dbReference type="Pfam" id="PF13579">
    <property type="entry name" value="Glyco_trans_4_4"/>
    <property type="match status" value="1"/>
</dbReference>
<organism evidence="4 5">
    <name type="scientific">Luedemannella flava</name>
    <dbReference type="NCBI Taxonomy" id="349316"/>
    <lineage>
        <taxon>Bacteria</taxon>
        <taxon>Bacillati</taxon>
        <taxon>Actinomycetota</taxon>
        <taxon>Actinomycetes</taxon>
        <taxon>Micromonosporales</taxon>
        <taxon>Micromonosporaceae</taxon>
        <taxon>Luedemannella</taxon>
    </lineage>
</organism>
<dbReference type="Proteomes" id="UP001500218">
    <property type="component" value="Unassembled WGS sequence"/>
</dbReference>
<evidence type="ECO:0000256" key="1">
    <source>
        <dbReference type="ARBA" id="ARBA00022676"/>
    </source>
</evidence>
<comment type="caution">
    <text evidence="4">The sequence shown here is derived from an EMBL/GenBank/DDBJ whole genome shotgun (WGS) entry which is preliminary data.</text>
</comment>
<name>A0ABP4XTI1_9ACTN</name>
<dbReference type="RefSeq" id="WP_344126627.1">
    <property type="nucleotide sequence ID" value="NZ_BAAALT010000020.1"/>
</dbReference>
<evidence type="ECO:0000256" key="2">
    <source>
        <dbReference type="ARBA" id="ARBA00022679"/>
    </source>
</evidence>
<accession>A0ABP4XTI1</accession>
<dbReference type="InterPro" id="IPR028098">
    <property type="entry name" value="Glyco_trans_4-like_N"/>
</dbReference>
<keyword evidence="2" id="KW-0808">Transferase</keyword>
<evidence type="ECO:0000313" key="4">
    <source>
        <dbReference type="EMBL" id="GAA1789651.1"/>
    </source>
</evidence>
<protein>
    <recommendedName>
        <fullName evidence="3">Glycosyltransferase subfamily 4-like N-terminal domain-containing protein</fullName>
    </recommendedName>
</protein>
<dbReference type="Pfam" id="PF13692">
    <property type="entry name" value="Glyco_trans_1_4"/>
    <property type="match status" value="1"/>
</dbReference>
<evidence type="ECO:0000259" key="3">
    <source>
        <dbReference type="Pfam" id="PF13579"/>
    </source>
</evidence>
<feature type="domain" description="Glycosyltransferase subfamily 4-like N-terminal" evidence="3">
    <location>
        <begin position="25"/>
        <end position="228"/>
    </location>
</feature>
<dbReference type="EMBL" id="BAAALT010000020">
    <property type="protein sequence ID" value="GAA1789651.1"/>
    <property type="molecule type" value="Genomic_DNA"/>
</dbReference>
<evidence type="ECO:0000313" key="5">
    <source>
        <dbReference type="Proteomes" id="UP001500218"/>
    </source>
</evidence>
<proteinExistence type="predicted"/>